<dbReference type="OrthoDB" id="687555at2759"/>
<proteinExistence type="predicted"/>
<comment type="caution">
    <text evidence="1">The sequence shown here is derived from an EMBL/GenBank/DDBJ whole genome shotgun (WGS) entry which is preliminary data.</text>
</comment>
<dbReference type="Proteomes" id="UP000657918">
    <property type="component" value="Unassembled WGS sequence"/>
</dbReference>
<organism evidence="1 2">
    <name type="scientific">Salix dunnii</name>
    <dbReference type="NCBI Taxonomy" id="1413687"/>
    <lineage>
        <taxon>Eukaryota</taxon>
        <taxon>Viridiplantae</taxon>
        <taxon>Streptophyta</taxon>
        <taxon>Embryophyta</taxon>
        <taxon>Tracheophyta</taxon>
        <taxon>Spermatophyta</taxon>
        <taxon>Magnoliopsida</taxon>
        <taxon>eudicotyledons</taxon>
        <taxon>Gunneridae</taxon>
        <taxon>Pentapetalae</taxon>
        <taxon>rosids</taxon>
        <taxon>fabids</taxon>
        <taxon>Malpighiales</taxon>
        <taxon>Salicaceae</taxon>
        <taxon>Saliceae</taxon>
        <taxon>Salix</taxon>
    </lineage>
</organism>
<accession>A0A835JLV4</accession>
<name>A0A835JLV4_9ROSI</name>
<dbReference type="AlphaFoldDB" id="A0A835JLV4"/>
<evidence type="ECO:0000313" key="1">
    <source>
        <dbReference type="EMBL" id="KAF9670814.1"/>
    </source>
</evidence>
<evidence type="ECO:0000313" key="2">
    <source>
        <dbReference type="Proteomes" id="UP000657918"/>
    </source>
</evidence>
<gene>
    <name evidence="1" type="ORF">SADUNF_Sadunf13G0107900</name>
</gene>
<dbReference type="EMBL" id="JADGMS010000013">
    <property type="protein sequence ID" value="KAF9670814.1"/>
    <property type="molecule type" value="Genomic_DNA"/>
</dbReference>
<keyword evidence="2" id="KW-1185">Reference proteome</keyword>
<protein>
    <submittedName>
        <fullName evidence="1">Uncharacterized protein</fullName>
    </submittedName>
</protein>
<reference evidence="1 2" key="1">
    <citation type="submission" date="2020-10" db="EMBL/GenBank/DDBJ databases">
        <title>Plant Genome Project.</title>
        <authorList>
            <person name="Zhang R.-G."/>
        </authorList>
    </citation>
    <scope>NUCLEOTIDE SEQUENCE [LARGE SCALE GENOMIC DNA]</scope>
    <source>
        <strain evidence="1">FAFU-HL-1</strain>
        <tissue evidence="1">Leaf</tissue>
    </source>
</reference>
<sequence length="128" mass="14379">MIEKRLDGYLTSNLIVSELPSENQVWPLENPAPGNSMQLLHGRKRVEGTWPSFSQITDDPFGALSSWNESLHFCEWSETIMNLHFSTKLFSLLPQNYQVSISSTRVLASLLFCTKTPTKPLSSSDSST</sequence>